<feature type="domain" description="Carbohydrate kinase FGGY N-terminal" evidence="9">
    <location>
        <begin position="6"/>
        <end position="282"/>
    </location>
</feature>
<dbReference type="Pfam" id="PF00370">
    <property type="entry name" value="FGGY_N"/>
    <property type="match status" value="1"/>
</dbReference>
<organism evidence="11 12">
    <name type="scientific">Chitinophaga horti</name>
    <dbReference type="NCBI Taxonomy" id="2920382"/>
    <lineage>
        <taxon>Bacteria</taxon>
        <taxon>Pseudomonadati</taxon>
        <taxon>Bacteroidota</taxon>
        <taxon>Chitinophagia</taxon>
        <taxon>Chitinophagales</taxon>
        <taxon>Chitinophagaceae</taxon>
        <taxon>Chitinophaga</taxon>
    </lineage>
</organism>
<evidence type="ECO:0000256" key="8">
    <source>
        <dbReference type="RuleBase" id="RU003455"/>
    </source>
</evidence>
<keyword evidence="6 8" id="KW-0119">Carbohydrate metabolism</keyword>
<protein>
    <recommendedName>
        <fullName evidence="7 8">Ribulokinase</fullName>
        <ecNumber evidence="7 8">2.7.1.16</ecNumber>
    </recommendedName>
</protein>
<dbReference type="InterPro" id="IPR005929">
    <property type="entry name" value="Ribulokinase"/>
</dbReference>
<evidence type="ECO:0000256" key="7">
    <source>
        <dbReference type="NCBIfam" id="TIGR01234"/>
    </source>
</evidence>
<reference evidence="11" key="1">
    <citation type="submission" date="2022-10" db="EMBL/GenBank/DDBJ databases">
        <title>Chitinophaga sp. nov., isolated from soil.</title>
        <authorList>
            <person name="Jeon C.O."/>
        </authorList>
    </citation>
    <scope>NUCLEOTIDE SEQUENCE</scope>
    <source>
        <strain evidence="11">R8</strain>
    </source>
</reference>
<dbReference type="Gene3D" id="3.30.420.40">
    <property type="match status" value="1"/>
</dbReference>
<evidence type="ECO:0000313" key="11">
    <source>
        <dbReference type="EMBL" id="UYQ94852.1"/>
    </source>
</evidence>
<evidence type="ECO:0000256" key="2">
    <source>
        <dbReference type="ARBA" id="ARBA00022741"/>
    </source>
</evidence>
<evidence type="ECO:0000256" key="1">
    <source>
        <dbReference type="ARBA" id="ARBA00022679"/>
    </source>
</evidence>
<dbReference type="NCBIfam" id="NF003154">
    <property type="entry name" value="PRK04123.1"/>
    <property type="match status" value="1"/>
</dbReference>
<evidence type="ECO:0000256" key="5">
    <source>
        <dbReference type="ARBA" id="ARBA00022935"/>
    </source>
</evidence>
<dbReference type="Gene3D" id="1.20.58.2240">
    <property type="match status" value="1"/>
</dbReference>
<sequence length="551" mass="59751">MNQSAYVIGVDFGTDSVRALVASTQNGETIATAVQYYPRWKKGLYCDPSTQQYRQHPLDYLESLEAAIKQALANCPADVKANIKGISVDTTGSTPVAVDTTGTPLALTPGMEENPNAMFVLWKDHTANDEAELINTIAHSGKFEDYTKYCGGIYSSEWYWAKMLHVVRVDELVREKAISWVEHCDWIPAVLTGNKDVKTLVRSRCAAGHKAMWHESWGGLPPADFLEAIDPLLVKYATMFKDTVVASESVGTISAEWAAKLGLPADVVIGSGAFDAHMGAVGADIQPYALCKIIGTSTCDILMAPMEASGHLLIKGICGQVDGSVVPGMLGMEAGQSAYGDVYAWLRKLIIKPMAALMNGDLDAEKMQQYEDKLLAYLSGEAEKLPLRDNDVLVLDWFNGRRTPDANHTVKSAMIGLHLGTDAAHLFKGLVEATAFGAHSIAQRFEEEGVPIKEVIALGGVAKKSGYAMQVLANVMNRPIKIVANEQACAIGAAMFAAVAAGIYKDTAAAQQAMFGGYERVWEPQPEKVDYYAKRYKQFLALGAFSEKVYA</sequence>
<dbReference type="InterPro" id="IPR018485">
    <property type="entry name" value="FGGY_C"/>
</dbReference>
<evidence type="ECO:0000256" key="3">
    <source>
        <dbReference type="ARBA" id="ARBA00022777"/>
    </source>
</evidence>
<dbReference type="EC" id="2.7.1.16" evidence="7 8"/>
<keyword evidence="4" id="KW-0067">ATP-binding</keyword>
<keyword evidence="12" id="KW-1185">Reference proteome</keyword>
<name>A0ABY6J8E8_9BACT</name>
<dbReference type="InterPro" id="IPR018484">
    <property type="entry name" value="FGGY_N"/>
</dbReference>
<comment type="pathway">
    <text evidence="8">Carbohydrate degradation; L-arabinose degradation via L-ribulose; D-xylulose 5-phosphate from L-arabinose (bacterial route): step 2/3.</text>
</comment>
<dbReference type="PANTHER" id="PTHR43435:SF4">
    <property type="entry name" value="FGGY CARBOHYDRATE KINASE DOMAIN-CONTAINING PROTEIN"/>
    <property type="match status" value="1"/>
</dbReference>
<evidence type="ECO:0000313" key="12">
    <source>
        <dbReference type="Proteomes" id="UP001162741"/>
    </source>
</evidence>
<keyword evidence="1 8" id="KW-0808">Transferase</keyword>
<keyword evidence="3 8" id="KW-0418">Kinase</keyword>
<dbReference type="PIRSF" id="PIRSF000538">
    <property type="entry name" value="GlpK"/>
    <property type="match status" value="1"/>
</dbReference>
<dbReference type="InterPro" id="IPR043129">
    <property type="entry name" value="ATPase_NBD"/>
</dbReference>
<dbReference type="EMBL" id="CP107006">
    <property type="protein sequence ID" value="UYQ94852.1"/>
    <property type="molecule type" value="Genomic_DNA"/>
</dbReference>
<gene>
    <name evidence="11" type="ORF">MKQ68_07070</name>
</gene>
<dbReference type="InterPro" id="IPR000577">
    <property type="entry name" value="Carb_kinase_FGGY"/>
</dbReference>
<dbReference type="RefSeq" id="WP_264282678.1">
    <property type="nucleotide sequence ID" value="NZ_CP107006.1"/>
</dbReference>
<dbReference type="PANTHER" id="PTHR43435">
    <property type="entry name" value="RIBULOKINASE"/>
    <property type="match status" value="1"/>
</dbReference>
<evidence type="ECO:0000259" key="10">
    <source>
        <dbReference type="Pfam" id="PF02782"/>
    </source>
</evidence>
<dbReference type="CDD" id="cd07781">
    <property type="entry name" value="ASKHA_NBD_FGGY_L-RBK"/>
    <property type="match status" value="1"/>
</dbReference>
<dbReference type="SUPFAM" id="SSF53067">
    <property type="entry name" value="Actin-like ATPase domain"/>
    <property type="match status" value="2"/>
</dbReference>
<evidence type="ECO:0000259" key="9">
    <source>
        <dbReference type="Pfam" id="PF00370"/>
    </source>
</evidence>
<keyword evidence="2" id="KW-0547">Nucleotide-binding</keyword>
<proteinExistence type="inferred from homology"/>
<dbReference type="GO" id="GO:0008741">
    <property type="term" value="F:ribulokinase activity"/>
    <property type="evidence" value="ECO:0007669"/>
    <property type="project" value="UniProtKB-EC"/>
</dbReference>
<evidence type="ECO:0000256" key="6">
    <source>
        <dbReference type="ARBA" id="ARBA00023277"/>
    </source>
</evidence>
<evidence type="ECO:0000256" key="4">
    <source>
        <dbReference type="ARBA" id="ARBA00022840"/>
    </source>
</evidence>
<feature type="domain" description="Carbohydrate kinase FGGY C-terminal" evidence="10">
    <location>
        <begin position="293"/>
        <end position="501"/>
    </location>
</feature>
<dbReference type="Proteomes" id="UP001162741">
    <property type="component" value="Chromosome"/>
</dbReference>
<dbReference type="NCBIfam" id="TIGR01234">
    <property type="entry name" value="L-ribulokinase"/>
    <property type="match status" value="1"/>
</dbReference>
<accession>A0ABY6J8E8</accession>
<comment type="catalytic activity">
    <reaction evidence="8">
        <text>L-ribulose + ATP = L-ribulose 5-phosphate + ADP + H(+)</text>
        <dbReference type="Rhea" id="RHEA:22072"/>
        <dbReference type="ChEBI" id="CHEBI:15378"/>
        <dbReference type="ChEBI" id="CHEBI:16880"/>
        <dbReference type="ChEBI" id="CHEBI:30616"/>
        <dbReference type="ChEBI" id="CHEBI:58226"/>
        <dbReference type="ChEBI" id="CHEBI:456216"/>
        <dbReference type="EC" id="2.7.1.16"/>
    </reaction>
</comment>
<keyword evidence="5 8" id="KW-0054">Arabinose catabolism</keyword>
<comment type="similarity">
    <text evidence="8">Belongs to the ribulokinase family.</text>
</comment>
<dbReference type="Pfam" id="PF02782">
    <property type="entry name" value="FGGY_C"/>
    <property type="match status" value="1"/>
</dbReference>